<sequence>MGVLSIQTETKIHTVEDPAGTSEWMEAIRVARDFVRNSEEVMSNYLSSTAAAAAAASTSRGRKRLAARRISGAGFGQGGGGGANIYYKSSSSFVRKSFPDEQLQLQGSSGSGLPLTSAALAGGSSMLQRNEERKMLRRGLAYNM</sequence>
<evidence type="ECO:0000313" key="1">
    <source>
        <dbReference type="EMBL" id="KAF5096975.1"/>
    </source>
</evidence>
<gene>
    <name evidence="1" type="ORF">D0Z00_002562</name>
</gene>
<reference evidence="1 2" key="1">
    <citation type="journal article" date="2020" name="Front. Microbiol.">
        <title>Phenotypic and Genetic Characterization of the Cheese Ripening Yeast Geotrichum candidum.</title>
        <authorList>
            <person name="Perkins V."/>
            <person name="Vignola S."/>
            <person name="Lessard M.H."/>
            <person name="Plante P.L."/>
            <person name="Corbeil J."/>
            <person name="Dugat-Bony E."/>
            <person name="Frenette M."/>
            <person name="Labrie S."/>
        </authorList>
    </citation>
    <scope>NUCLEOTIDE SEQUENCE [LARGE SCALE GENOMIC DNA]</scope>
    <source>
        <strain evidence="1 2">LMA-1147</strain>
    </source>
</reference>
<dbReference type="Proteomes" id="UP000744676">
    <property type="component" value="Unassembled WGS sequence"/>
</dbReference>
<dbReference type="EMBL" id="QVQA01000076">
    <property type="protein sequence ID" value="KAF5096975.1"/>
    <property type="molecule type" value="Genomic_DNA"/>
</dbReference>
<comment type="caution">
    <text evidence="1">The sequence shown here is derived from an EMBL/GenBank/DDBJ whole genome shotgun (WGS) entry which is preliminary data.</text>
</comment>
<accession>A0ACB6V3P0</accession>
<organism evidence="1 2">
    <name type="scientific">Geotrichum galactomycetum</name>
    <dbReference type="NCBI Taxonomy" id="27317"/>
    <lineage>
        <taxon>Eukaryota</taxon>
        <taxon>Fungi</taxon>
        <taxon>Dikarya</taxon>
        <taxon>Ascomycota</taxon>
        <taxon>Saccharomycotina</taxon>
        <taxon>Dipodascomycetes</taxon>
        <taxon>Dipodascales</taxon>
        <taxon>Dipodascaceae</taxon>
        <taxon>Geotrichum</taxon>
    </lineage>
</organism>
<protein>
    <submittedName>
        <fullName evidence="1">Uncharacterized protein</fullName>
    </submittedName>
</protein>
<evidence type="ECO:0000313" key="2">
    <source>
        <dbReference type="Proteomes" id="UP000744676"/>
    </source>
</evidence>
<name>A0ACB6V3P0_9ASCO</name>
<keyword evidence="2" id="KW-1185">Reference proteome</keyword>
<proteinExistence type="predicted"/>